<dbReference type="STRING" id="1186196.SAMN04489841_2458"/>
<evidence type="ECO:0000256" key="1">
    <source>
        <dbReference type="ARBA" id="ARBA00022649"/>
    </source>
</evidence>
<dbReference type="Proteomes" id="UP000199114">
    <property type="component" value="Unassembled WGS sequence"/>
</dbReference>
<dbReference type="EMBL" id="FOFD01000003">
    <property type="protein sequence ID" value="SEQ82722.1"/>
    <property type="molecule type" value="Genomic_DNA"/>
</dbReference>
<reference evidence="3" key="1">
    <citation type="submission" date="2016-10" db="EMBL/GenBank/DDBJ databases">
        <authorList>
            <person name="Varghese N."/>
            <person name="Submissions S."/>
        </authorList>
    </citation>
    <scope>NUCLEOTIDE SEQUENCE [LARGE SCALE GENOMIC DNA]</scope>
    <source>
        <strain evidence="3">DSM 25055</strain>
    </source>
</reference>
<sequence length="96" mass="11066">MNVQCMFTCTRMSTKTVTITEEAYERLKSHKRDDESFTDTVLRLTESNRDVMKGFGAFADADGFRAAVEEAGENLDDGVRERRERLRERHGRSSDQ</sequence>
<name>A0A1H9J7G6_9EURY</name>
<proteinExistence type="predicted"/>
<keyword evidence="1" id="KW-1277">Toxin-antitoxin system</keyword>
<protein>
    <submittedName>
        <fullName evidence="2">Predicted antitoxin, CopG family</fullName>
    </submittedName>
</protein>
<evidence type="ECO:0000313" key="2">
    <source>
        <dbReference type="EMBL" id="SEQ82722.1"/>
    </source>
</evidence>
<dbReference type="Pfam" id="PF02697">
    <property type="entry name" value="VAPB_antitox"/>
    <property type="match status" value="1"/>
</dbReference>
<evidence type="ECO:0000313" key="3">
    <source>
        <dbReference type="Proteomes" id="UP000199114"/>
    </source>
</evidence>
<gene>
    <name evidence="2" type="ORF">SAMN04489841_2458</name>
</gene>
<dbReference type="AlphaFoldDB" id="A0A1H9J7G6"/>
<keyword evidence="3" id="KW-1185">Reference proteome</keyword>
<organism evidence="2 3">
    <name type="scientific">Natrinema salaciae</name>
    <dbReference type="NCBI Taxonomy" id="1186196"/>
    <lineage>
        <taxon>Archaea</taxon>
        <taxon>Methanobacteriati</taxon>
        <taxon>Methanobacteriota</taxon>
        <taxon>Stenosarchaea group</taxon>
        <taxon>Halobacteria</taxon>
        <taxon>Halobacteriales</taxon>
        <taxon>Natrialbaceae</taxon>
        <taxon>Natrinema</taxon>
    </lineage>
</organism>
<accession>A0A1H9J7G6</accession>
<dbReference type="InterPro" id="IPR003847">
    <property type="entry name" value="Put_antitoxin"/>
</dbReference>